<evidence type="ECO:0000313" key="2">
    <source>
        <dbReference type="Proteomes" id="UP000540506"/>
    </source>
</evidence>
<organism evidence="1 2">
    <name type="scientific">Kitasatospora kifunensis</name>
    <name type="common">Streptomyces kifunensis</name>
    <dbReference type="NCBI Taxonomy" id="58351"/>
    <lineage>
        <taxon>Bacteria</taxon>
        <taxon>Bacillati</taxon>
        <taxon>Actinomycetota</taxon>
        <taxon>Actinomycetes</taxon>
        <taxon>Kitasatosporales</taxon>
        <taxon>Streptomycetaceae</taxon>
        <taxon>Kitasatospora</taxon>
    </lineage>
</organism>
<protein>
    <submittedName>
        <fullName evidence="1">Uncharacterized protein</fullName>
    </submittedName>
</protein>
<comment type="caution">
    <text evidence="1">The sequence shown here is derived from an EMBL/GenBank/DDBJ whole genome shotgun (WGS) entry which is preliminary data.</text>
</comment>
<accession>A0A7W7VZ86</accession>
<evidence type="ECO:0000313" key="1">
    <source>
        <dbReference type="EMBL" id="MBB4927479.1"/>
    </source>
</evidence>
<sequence length="144" mass="15810">MSGHFILVNIDTHELNSGKLVGGTWSAKAEHASVGWNQASRAVLTQALNGQPIGNRSGLPPHRYLSFALSSTTPDKVRTYLRGVEWASRLVRPNSTGLGLTALSPKAQTAWATGDRHLALIEQYNHGTVTMEIYYFDSLEMYLP</sequence>
<dbReference type="RefSeq" id="WP_184941809.1">
    <property type="nucleotide sequence ID" value="NZ_JACHJV010000001.1"/>
</dbReference>
<dbReference type="EMBL" id="JACHJV010000001">
    <property type="protein sequence ID" value="MBB4927479.1"/>
    <property type="molecule type" value="Genomic_DNA"/>
</dbReference>
<dbReference type="Proteomes" id="UP000540506">
    <property type="component" value="Unassembled WGS sequence"/>
</dbReference>
<proteinExistence type="predicted"/>
<name>A0A7W7VZ86_KITKI</name>
<dbReference type="AlphaFoldDB" id="A0A7W7VZ86"/>
<reference evidence="1 2" key="1">
    <citation type="submission" date="2020-08" db="EMBL/GenBank/DDBJ databases">
        <title>Sequencing the genomes of 1000 actinobacteria strains.</title>
        <authorList>
            <person name="Klenk H.-P."/>
        </authorList>
    </citation>
    <scope>NUCLEOTIDE SEQUENCE [LARGE SCALE GENOMIC DNA]</scope>
    <source>
        <strain evidence="1 2">DSM 41654</strain>
    </source>
</reference>
<gene>
    <name evidence="1" type="ORF">FHR34_006472</name>
</gene>
<keyword evidence="2" id="KW-1185">Reference proteome</keyword>